<reference evidence="3" key="1">
    <citation type="submission" date="2021-11" db="EMBL/GenBank/DDBJ databases">
        <title>Genome sequence.</title>
        <authorList>
            <person name="Sun Q."/>
        </authorList>
    </citation>
    <scope>NUCLEOTIDE SEQUENCE</scope>
    <source>
        <strain evidence="3">JC732</strain>
    </source>
</reference>
<evidence type="ECO:0000256" key="1">
    <source>
        <dbReference type="SAM" id="MobiDB-lite"/>
    </source>
</evidence>
<dbReference type="AlphaFoldDB" id="A0A9X1SFI7"/>
<gene>
    <name evidence="3" type="ORF">LOC68_05245</name>
</gene>
<feature type="chain" id="PRO_5040897300" evidence="2">
    <location>
        <begin position="21"/>
        <end position="261"/>
    </location>
</feature>
<protein>
    <submittedName>
        <fullName evidence="3">Uncharacterized protein</fullName>
    </submittedName>
</protein>
<keyword evidence="4" id="KW-1185">Reference proteome</keyword>
<dbReference type="Proteomes" id="UP001139103">
    <property type="component" value="Unassembled WGS sequence"/>
</dbReference>
<organism evidence="3 4">
    <name type="scientific">Blastopirellula sediminis</name>
    <dbReference type="NCBI Taxonomy" id="2894196"/>
    <lineage>
        <taxon>Bacteria</taxon>
        <taxon>Pseudomonadati</taxon>
        <taxon>Planctomycetota</taxon>
        <taxon>Planctomycetia</taxon>
        <taxon>Pirellulales</taxon>
        <taxon>Pirellulaceae</taxon>
        <taxon>Blastopirellula</taxon>
    </lineage>
</organism>
<evidence type="ECO:0000313" key="3">
    <source>
        <dbReference type="EMBL" id="MCC9627792.1"/>
    </source>
</evidence>
<accession>A0A9X1SFI7</accession>
<proteinExistence type="predicted"/>
<evidence type="ECO:0000313" key="4">
    <source>
        <dbReference type="Proteomes" id="UP001139103"/>
    </source>
</evidence>
<evidence type="ECO:0000256" key="2">
    <source>
        <dbReference type="SAM" id="SignalP"/>
    </source>
</evidence>
<dbReference type="RefSeq" id="WP_230216474.1">
    <property type="nucleotide sequence ID" value="NZ_JAJKFT010000004.1"/>
</dbReference>
<feature type="compositionally biased region" description="Basic and acidic residues" evidence="1">
    <location>
        <begin position="43"/>
        <end position="93"/>
    </location>
</feature>
<name>A0A9X1SFI7_9BACT</name>
<feature type="region of interest" description="Disordered" evidence="1">
    <location>
        <begin position="19"/>
        <end position="104"/>
    </location>
</feature>
<comment type="caution">
    <text evidence="3">The sequence shown here is derived from an EMBL/GenBank/DDBJ whole genome shotgun (WGS) entry which is preliminary data.</text>
</comment>
<sequence>MKYLIVFAVLSAAAAAYALAPPPRGPENGDGPPGQNCPGKGDPQMRDEGRRPPRPGDDRDPNGRPPRPGDERDPNGRPPRPGDDRRPPRREEPTVDLSKLAPGTVVFQQGYETDPRDGGRPVVLVAAGLGVTSDVFRDAFSGVRPARGRGPTGEEARRNKEVLMNALGPHGVTNDRLDEVSNYYRYRPQNGELWTHTPAKATAIIENGMVTGLKIDNPGAGYSSPPKVVIAGYPDVEVKAEIEFGKDLRTNGQVTSLTLVK</sequence>
<feature type="signal peptide" evidence="2">
    <location>
        <begin position="1"/>
        <end position="20"/>
    </location>
</feature>
<keyword evidence="2" id="KW-0732">Signal</keyword>
<dbReference type="EMBL" id="JAJKFT010000004">
    <property type="protein sequence ID" value="MCC9627792.1"/>
    <property type="molecule type" value="Genomic_DNA"/>
</dbReference>